<gene>
    <name evidence="14" type="ORF">B0H67DRAFT_580785</name>
</gene>
<evidence type="ECO:0000313" key="14">
    <source>
        <dbReference type="EMBL" id="KAK0715471.1"/>
    </source>
</evidence>
<evidence type="ECO:0000256" key="1">
    <source>
        <dbReference type="ARBA" id="ARBA00004477"/>
    </source>
</evidence>
<keyword evidence="15" id="KW-1185">Reference proteome</keyword>
<sequence length="133" mass="15094">MSLLPRHEGFLPYFLLYASSAAVIHSFVCYLSPPSIAMGQFKGPARPEPNGLASRIYAMKNLYTSLIRGYAAYHITNPEVYNLAMLTFVGVLWLYGTELFYYRTTRVKESIISLITATTGIIWMNAQREFYSS</sequence>
<organism evidence="14 15">
    <name type="scientific">Lasiosphaeris hirsuta</name>
    <dbReference type="NCBI Taxonomy" id="260670"/>
    <lineage>
        <taxon>Eukaryota</taxon>
        <taxon>Fungi</taxon>
        <taxon>Dikarya</taxon>
        <taxon>Ascomycota</taxon>
        <taxon>Pezizomycotina</taxon>
        <taxon>Sordariomycetes</taxon>
        <taxon>Sordariomycetidae</taxon>
        <taxon>Sordariales</taxon>
        <taxon>Lasiosphaeriaceae</taxon>
        <taxon>Lasiosphaeris</taxon>
    </lineage>
</organism>
<evidence type="ECO:0000256" key="8">
    <source>
        <dbReference type="ARBA" id="ARBA00023011"/>
    </source>
</evidence>
<proteinExistence type="inferred from homology"/>
<keyword evidence="12" id="KW-0753">Steroid metabolism</keyword>
<keyword evidence="9" id="KW-0443">Lipid metabolism</keyword>
<evidence type="ECO:0000256" key="2">
    <source>
        <dbReference type="ARBA" id="ARBA00005377"/>
    </source>
</evidence>
<keyword evidence="7 13" id="KW-1133">Transmembrane helix</keyword>
<dbReference type="PANTHER" id="PTHR15451:SF19">
    <property type="entry name" value="ERGOSTEROL BIOSYNTHETIC PROTEIN 28 HOMOLOG"/>
    <property type="match status" value="1"/>
</dbReference>
<evidence type="ECO:0000256" key="9">
    <source>
        <dbReference type="ARBA" id="ARBA00023098"/>
    </source>
</evidence>
<dbReference type="Pfam" id="PF03694">
    <property type="entry name" value="Erg28"/>
    <property type="match status" value="1"/>
</dbReference>
<dbReference type="AlphaFoldDB" id="A0AA40AGL5"/>
<reference evidence="14" key="1">
    <citation type="submission" date="2023-06" db="EMBL/GenBank/DDBJ databases">
        <title>Genome-scale phylogeny and comparative genomics of the fungal order Sordariales.</title>
        <authorList>
            <consortium name="Lawrence Berkeley National Laboratory"/>
            <person name="Hensen N."/>
            <person name="Bonometti L."/>
            <person name="Westerberg I."/>
            <person name="Brannstrom I.O."/>
            <person name="Guillou S."/>
            <person name="Cros-Aarteil S."/>
            <person name="Calhoun S."/>
            <person name="Haridas S."/>
            <person name="Kuo A."/>
            <person name="Mondo S."/>
            <person name="Pangilinan J."/>
            <person name="Riley R."/>
            <person name="Labutti K."/>
            <person name="Andreopoulos B."/>
            <person name="Lipzen A."/>
            <person name="Chen C."/>
            <person name="Yanf M."/>
            <person name="Daum C."/>
            <person name="Ng V."/>
            <person name="Clum A."/>
            <person name="Steindorff A."/>
            <person name="Ohm R."/>
            <person name="Martin F."/>
            <person name="Silar P."/>
            <person name="Natvig D."/>
            <person name="Lalanne C."/>
            <person name="Gautier V."/>
            <person name="Ament-Velasquez S.L."/>
            <person name="Kruys A."/>
            <person name="Hutchinson M.I."/>
            <person name="Powell A.J."/>
            <person name="Barry K."/>
            <person name="Miller A.N."/>
            <person name="Grigoriev I.V."/>
            <person name="Debuchy R."/>
            <person name="Gladieux P."/>
            <person name="Thoren M.H."/>
            <person name="Johannesson H."/>
        </authorList>
    </citation>
    <scope>NUCLEOTIDE SEQUENCE</scope>
    <source>
        <strain evidence="14">SMH4607-1</strain>
    </source>
</reference>
<evidence type="ECO:0000256" key="6">
    <source>
        <dbReference type="ARBA" id="ARBA00022955"/>
    </source>
</evidence>
<dbReference type="GO" id="GO:0030674">
    <property type="term" value="F:protein-macromolecule adaptor activity"/>
    <property type="evidence" value="ECO:0007669"/>
    <property type="project" value="TreeGrafter"/>
</dbReference>
<dbReference type="InterPro" id="IPR005352">
    <property type="entry name" value="Erg28"/>
</dbReference>
<comment type="subcellular location">
    <subcellularLocation>
        <location evidence="1">Endoplasmic reticulum membrane</location>
        <topology evidence="1">Multi-pass membrane protein</topology>
    </subcellularLocation>
</comment>
<dbReference type="GO" id="GO:0016126">
    <property type="term" value="P:sterol biosynthetic process"/>
    <property type="evidence" value="ECO:0007669"/>
    <property type="project" value="UniProtKB-KW"/>
</dbReference>
<keyword evidence="10 13" id="KW-0472">Membrane</keyword>
<name>A0AA40AGL5_9PEZI</name>
<comment type="similarity">
    <text evidence="2">Belongs to the ERG28 family.</text>
</comment>
<keyword evidence="6" id="KW-0752">Steroid biosynthesis</keyword>
<dbReference type="GO" id="GO:0005789">
    <property type="term" value="C:endoplasmic reticulum membrane"/>
    <property type="evidence" value="ECO:0007669"/>
    <property type="project" value="UniProtKB-SubCell"/>
</dbReference>
<keyword evidence="4 13" id="KW-0812">Transmembrane</keyword>
<feature type="transmembrane region" description="Helical" evidence="13">
    <location>
        <begin position="12"/>
        <end position="33"/>
    </location>
</feature>
<keyword evidence="5" id="KW-0256">Endoplasmic reticulum</keyword>
<evidence type="ECO:0000256" key="5">
    <source>
        <dbReference type="ARBA" id="ARBA00022824"/>
    </source>
</evidence>
<protein>
    <submittedName>
        <fullName evidence="14">Ergosterol biosynthesis protein-like protein Erg28</fullName>
    </submittedName>
</protein>
<feature type="transmembrane region" description="Helical" evidence="13">
    <location>
        <begin position="80"/>
        <end position="102"/>
    </location>
</feature>
<comment type="caution">
    <text evidence="14">The sequence shown here is derived from an EMBL/GenBank/DDBJ whole genome shotgun (WGS) entry which is preliminary data.</text>
</comment>
<evidence type="ECO:0000256" key="12">
    <source>
        <dbReference type="ARBA" id="ARBA00023221"/>
    </source>
</evidence>
<keyword evidence="3" id="KW-0444">Lipid biosynthesis</keyword>
<keyword evidence="8" id="KW-0756">Sterol biosynthesis</keyword>
<evidence type="ECO:0000313" key="15">
    <source>
        <dbReference type="Proteomes" id="UP001172102"/>
    </source>
</evidence>
<evidence type="ECO:0000256" key="10">
    <source>
        <dbReference type="ARBA" id="ARBA00023136"/>
    </source>
</evidence>
<evidence type="ECO:0000256" key="7">
    <source>
        <dbReference type="ARBA" id="ARBA00022989"/>
    </source>
</evidence>
<dbReference type="Proteomes" id="UP001172102">
    <property type="component" value="Unassembled WGS sequence"/>
</dbReference>
<evidence type="ECO:0000256" key="13">
    <source>
        <dbReference type="SAM" id="Phobius"/>
    </source>
</evidence>
<evidence type="ECO:0000256" key="4">
    <source>
        <dbReference type="ARBA" id="ARBA00022692"/>
    </source>
</evidence>
<keyword evidence="11" id="KW-1207">Sterol metabolism</keyword>
<dbReference type="EMBL" id="JAUKUA010000004">
    <property type="protein sequence ID" value="KAK0715471.1"/>
    <property type="molecule type" value="Genomic_DNA"/>
</dbReference>
<dbReference type="PANTHER" id="PTHR15451">
    <property type="entry name" value="ERGOSTEROL BIOSYNTHETIC PROTEIN 28-RELATED"/>
    <property type="match status" value="1"/>
</dbReference>
<evidence type="ECO:0000256" key="3">
    <source>
        <dbReference type="ARBA" id="ARBA00022516"/>
    </source>
</evidence>
<accession>A0AA40AGL5</accession>
<evidence type="ECO:0000256" key="11">
    <source>
        <dbReference type="ARBA" id="ARBA00023166"/>
    </source>
</evidence>